<organism evidence="2 3">
    <name type="scientific">Novosphingobium endophyticum</name>
    <dbReference type="NCBI Taxonomy" id="1955250"/>
    <lineage>
        <taxon>Bacteria</taxon>
        <taxon>Pseudomonadati</taxon>
        <taxon>Pseudomonadota</taxon>
        <taxon>Alphaproteobacteria</taxon>
        <taxon>Sphingomonadales</taxon>
        <taxon>Sphingomonadaceae</taxon>
        <taxon>Novosphingobium</taxon>
    </lineage>
</organism>
<accession>A0A916TVQ9</accession>
<sequence>MEGPEDSNVRLQPNSACKGSKKSPDEAIMMVKNENPNDAASTNDQLAFHSFLTLCSTGEPLNRTSENMHACVSRDRFSGMTEIDRPALTDRYRSFAILCGNGLLVPGGGQLDGVWGLRSTALALSDYQPRGLLQWSLSPGRPVGQGSRGIQSGGKAVADEIFGLQRRVPKLIVCRLRRFTNTPIESGHPNNVPLDMCLLLAAVRARVVYVWFMTPQLDTS</sequence>
<keyword evidence="3" id="KW-1185">Reference proteome</keyword>
<protein>
    <submittedName>
        <fullName evidence="2">Uncharacterized protein</fullName>
    </submittedName>
</protein>
<reference evidence="2" key="1">
    <citation type="journal article" date="2014" name="Int. J. Syst. Evol. Microbiol.">
        <title>Complete genome sequence of Corynebacterium casei LMG S-19264T (=DSM 44701T), isolated from a smear-ripened cheese.</title>
        <authorList>
            <consortium name="US DOE Joint Genome Institute (JGI-PGF)"/>
            <person name="Walter F."/>
            <person name="Albersmeier A."/>
            <person name="Kalinowski J."/>
            <person name="Ruckert C."/>
        </authorList>
    </citation>
    <scope>NUCLEOTIDE SEQUENCE</scope>
    <source>
        <strain evidence="2">CGMCC 1.15095</strain>
    </source>
</reference>
<evidence type="ECO:0000256" key="1">
    <source>
        <dbReference type="SAM" id="MobiDB-lite"/>
    </source>
</evidence>
<dbReference type="EMBL" id="BMHK01000043">
    <property type="protein sequence ID" value="GGC14361.1"/>
    <property type="molecule type" value="Genomic_DNA"/>
</dbReference>
<evidence type="ECO:0000313" key="3">
    <source>
        <dbReference type="Proteomes" id="UP000608154"/>
    </source>
</evidence>
<evidence type="ECO:0000313" key="2">
    <source>
        <dbReference type="EMBL" id="GGC14361.1"/>
    </source>
</evidence>
<comment type="caution">
    <text evidence="2">The sequence shown here is derived from an EMBL/GenBank/DDBJ whole genome shotgun (WGS) entry which is preliminary data.</text>
</comment>
<gene>
    <name evidence="2" type="ORF">GCM10011494_36510</name>
</gene>
<dbReference type="AlphaFoldDB" id="A0A916TVQ9"/>
<reference evidence="2" key="2">
    <citation type="submission" date="2020-09" db="EMBL/GenBank/DDBJ databases">
        <authorList>
            <person name="Sun Q."/>
            <person name="Zhou Y."/>
        </authorList>
    </citation>
    <scope>NUCLEOTIDE SEQUENCE</scope>
    <source>
        <strain evidence="2">CGMCC 1.15095</strain>
    </source>
</reference>
<name>A0A916TVQ9_9SPHN</name>
<proteinExistence type="predicted"/>
<dbReference type="Proteomes" id="UP000608154">
    <property type="component" value="Unassembled WGS sequence"/>
</dbReference>
<feature type="region of interest" description="Disordered" evidence="1">
    <location>
        <begin position="1"/>
        <end position="23"/>
    </location>
</feature>